<dbReference type="AlphaFoldDB" id="A0A363NZ94"/>
<sequence length="246" mass="28139">MEKKFFVVLLMLIASQVGITQVFSDQLMFLQSQTQFMTIQSQIYSDMSRQNIERDEANRKKTGTSSSSNVDRSKSFSYTGNKAIVDRVEKEIISRLNIKNPVSGKNLEIALNGTKPYSKYIAAFKALGLDPEHDYADVFTGYMLGMWRIAKRMSNNPTKEQILAVRNQVVNHLDISGLNNRERQEKAAYLIYDLIFANEAYEGSRKTNNRKLLQQDSDAVQQRFLRENKLDLRSMTISANGLTNKN</sequence>
<evidence type="ECO:0000313" key="3">
    <source>
        <dbReference type="Proteomes" id="UP000250831"/>
    </source>
</evidence>
<name>A0A363NZ94_9SPHI</name>
<evidence type="ECO:0000313" key="2">
    <source>
        <dbReference type="EMBL" id="PUV25991.1"/>
    </source>
</evidence>
<comment type="caution">
    <text evidence="2">The sequence shown here is derived from an EMBL/GenBank/DDBJ whole genome shotgun (WGS) entry which is preliminary data.</text>
</comment>
<accession>A0A363NZ94</accession>
<feature type="compositionally biased region" description="Polar residues" evidence="1">
    <location>
        <begin position="63"/>
        <end position="74"/>
    </location>
</feature>
<keyword evidence="3" id="KW-1185">Reference proteome</keyword>
<gene>
    <name evidence="2" type="ORF">DCO56_03210</name>
</gene>
<dbReference type="EMBL" id="QCXX01000001">
    <property type="protein sequence ID" value="PUV25991.1"/>
    <property type="molecule type" value="Genomic_DNA"/>
</dbReference>
<dbReference type="RefSeq" id="WP_108632288.1">
    <property type="nucleotide sequence ID" value="NZ_QCXX01000001.1"/>
</dbReference>
<dbReference type="Proteomes" id="UP000250831">
    <property type="component" value="Unassembled WGS sequence"/>
</dbReference>
<feature type="region of interest" description="Disordered" evidence="1">
    <location>
        <begin position="54"/>
        <end position="74"/>
    </location>
</feature>
<protein>
    <submittedName>
        <fullName evidence="2">Uncharacterized protein</fullName>
    </submittedName>
</protein>
<proteinExistence type="predicted"/>
<organism evidence="2 3">
    <name type="scientific">Sphingobacterium athyrii</name>
    <dbReference type="NCBI Taxonomy" id="2152717"/>
    <lineage>
        <taxon>Bacteria</taxon>
        <taxon>Pseudomonadati</taxon>
        <taxon>Bacteroidota</taxon>
        <taxon>Sphingobacteriia</taxon>
        <taxon>Sphingobacteriales</taxon>
        <taxon>Sphingobacteriaceae</taxon>
        <taxon>Sphingobacterium</taxon>
    </lineage>
</organism>
<reference evidence="2 3" key="1">
    <citation type="submission" date="2018-04" db="EMBL/GenBank/DDBJ databases">
        <title>Sphingobacterium sp. M46 Genome.</title>
        <authorList>
            <person name="Cheng J."/>
            <person name="Li Y."/>
        </authorList>
    </citation>
    <scope>NUCLEOTIDE SEQUENCE [LARGE SCALE GENOMIC DNA]</scope>
    <source>
        <strain evidence="2 3">M46</strain>
    </source>
</reference>
<dbReference type="OrthoDB" id="675149at2"/>
<evidence type="ECO:0000256" key="1">
    <source>
        <dbReference type="SAM" id="MobiDB-lite"/>
    </source>
</evidence>